<keyword evidence="2 7" id="KW-0812">Transmembrane</keyword>
<dbReference type="NCBIfam" id="TIGR00247">
    <property type="entry name" value="endolytic transglycosylase MltG"/>
    <property type="match status" value="1"/>
</dbReference>
<evidence type="ECO:0000256" key="7">
    <source>
        <dbReference type="HAMAP-Rule" id="MF_02065"/>
    </source>
</evidence>
<keyword evidence="9" id="KW-1185">Reference proteome</keyword>
<dbReference type="GO" id="GO:0071555">
    <property type="term" value="P:cell wall organization"/>
    <property type="evidence" value="ECO:0007669"/>
    <property type="project" value="UniProtKB-KW"/>
</dbReference>
<dbReference type="GO" id="GO:0005886">
    <property type="term" value="C:plasma membrane"/>
    <property type="evidence" value="ECO:0007669"/>
    <property type="project" value="UniProtKB-SubCell"/>
</dbReference>
<evidence type="ECO:0000313" key="8">
    <source>
        <dbReference type="EMBL" id="SCM55691.1"/>
    </source>
</evidence>
<organism evidence="8 9">
    <name type="scientific">Petrimonas mucosa</name>
    <dbReference type="NCBI Taxonomy" id="1642646"/>
    <lineage>
        <taxon>Bacteria</taxon>
        <taxon>Pseudomonadati</taxon>
        <taxon>Bacteroidota</taxon>
        <taxon>Bacteroidia</taxon>
        <taxon>Bacteroidales</taxon>
        <taxon>Dysgonomonadaceae</taxon>
        <taxon>Petrimonas</taxon>
    </lineage>
</organism>
<feature type="transmembrane region" description="Helical" evidence="7">
    <location>
        <begin position="12"/>
        <end position="31"/>
    </location>
</feature>
<dbReference type="InterPro" id="IPR003770">
    <property type="entry name" value="MLTG-like"/>
</dbReference>
<evidence type="ECO:0000256" key="4">
    <source>
        <dbReference type="ARBA" id="ARBA00023136"/>
    </source>
</evidence>
<dbReference type="Pfam" id="PF02618">
    <property type="entry name" value="YceG"/>
    <property type="match status" value="1"/>
</dbReference>
<keyword evidence="5 7" id="KW-0456">Lyase</keyword>
<dbReference type="GO" id="GO:0009252">
    <property type="term" value="P:peptidoglycan biosynthetic process"/>
    <property type="evidence" value="ECO:0007669"/>
    <property type="project" value="UniProtKB-UniRule"/>
</dbReference>
<evidence type="ECO:0000313" key="9">
    <source>
        <dbReference type="Proteomes" id="UP000178485"/>
    </source>
</evidence>
<feature type="site" description="Important for catalytic activity" evidence="7">
    <location>
        <position position="222"/>
    </location>
</feature>
<dbReference type="Proteomes" id="UP000178485">
    <property type="component" value="Chromosome i"/>
</dbReference>
<comment type="catalytic activity">
    <reaction evidence="7">
        <text>a peptidoglycan chain = a peptidoglycan chain with N-acetyl-1,6-anhydromuramyl-[peptide] at the reducing end + a peptidoglycan chain with N-acetylglucosamine at the non-reducing end.</text>
        <dbReference type="EC" id="4.2.2.29"/>
    </reaction>
</comment>
<dbReference type="AlphaFoldDB" id="A0A1G4G488"/>
<name>A0A1G4G488_9BACT</name>
<accession>A0A1G4G488</accession>
<evidence type="ECO:0000256" key="1">
    <source>
        <dbReference type="ARBA" id="ARBA00022475"/>
    </source>
</evidence>
<evidence type="ECO:0000256" key="2">
    <source>
        <dbReference type="ARBA" id="ARBA00022692"/>
    </source>
</evidence>
<comment type="similarity">
    <text evidence="7">Belongs to the transglycosylase MltG family.</text>
</comment>
<dbReference type="EMBL" id="LT608328">
    <property type="protein sequence ID" value="SCM55691.1"/>
    <property type="molecule type" value="Genomic_DNA"/>
</dbReference>
<evidence type="ECO:0000256" key="5">
    <source>
        <dbReference type="ARBA" id="ARBA00023239"/>
    </source>
</evidence>
<comment type="subcellular location">
    <subcellularLocation>
        <location evidence="7">Cell membrane</location>
        <topology evidence="7">Single-pass membrane protein</topology>
    </subcellularLocation>
</comment>
<evidence type="ECO:0000256" key="6">
    <source>
        <dbReference type="ARBA" id="ARBA00023316"/>
    </source>
</evidence>
<dbReference type="Gene3D" id="3.30.1490.480">
    <property type="entry name" value="Endolytic murein transglycosylase"/>
    <property type="match status" value="1"/>
</dbReference>
<keyword evidence="6 7" id="KW-0961">Cell wall biogenesis/degradation</keyword>
<keyword evidence="3 7" id="KW-1133">Transmembrane helix</keyword>
<dbReference type="Gene3D" id="3.30.160.60">
    <property type="entry name" value="Classic Zinc Finger"/>
    <property type="match status" value="1"/>
</dbReference>
<gene>
    <name evidence="7" type="primary">mltG</name>
    <name evidence="8" type="ORF">ING2E5A_0517</name>
</gene>
<evidence type="ECO:0000256" key="3">
    <source>
        <dbReference type="ARBA" id="ARBA00022989"/>
    </source>
</evidence>
<dbReference type="KEGG" id="pmuc:ING2E5A_0517"/>
<dbReference type="RefSeq" id="WP_071136052.1">
    <property type="nucleotide sequence ID" value="NZ_DUQN01000095.1"/>
</dbReference>
<dbReference type="HAMAP" id="MF_02065">
    <property type="entry name" value="MltG"/>
    <property type="match status" value="1"/>
</dbReference>
<dbReference type="CDD" id="cd08010">
    <property type="entry name" value="MltG_like"/>
    <property type="match status" value="1"/>
</dbReference>
<reference evidence="8 9" key="1">
    <citation type="submission" date="2016-08" db="EMBL/GenBank/DDBJ databases">
        <authorList>
            <person name="Seilhamer J.J."/>
        </authorList>
    </citation>
    <scope>NUCLEOTIDE SEQUENCE [LARGE SCALE GENOMIC DNA]</scope>
    <source>
        <strain evidence="8">ING2-E5A</strain>
    </source>
</reference>
<dbReference type="GO" id="GO:0008932">
    <property type="term" value="F:lytic endotransglycosylase activity"/>
    <property type="evidence" value="ECO:0007669"/>
    <property type="project" value="UniProtKB-UniRule"/>
</dbReference>
<dbReference type="PANTHER" id="PTHR30518:SF2">
    <property type="entry name" value="ENDOLYTIC MUREIN TRANSGLYCOSYLASE"/>
    <property type="match status" value="1"/>
</dbReference>
<protein>
    <recommendedName>
        <fullName evidence="7">Endolytic murein transglycosylase</fullName>
        <ecNumber evidence="7">4.2.2.29</ecNumber>
    </recommendedName>
    <alternativeName>
        <fullName evidence="7">Peptidoglycan lytic transglycosylase</fullName>
    </alternativeName>
    <alternativeName>
        <fullName evidence="7">Peptidoglycan polymerization terminase</fullName>
    </alternativeName>
</protein>
<dbReference type="STRING" id="1642646.ING2E5A_0517"/>
<dbReference type="PANTHER" id="PTHR30518">
    <property type="entry name" value="ENDOLYTIC MUREIN TRANSGLYCOSYLASE"/>
    <property type="match status" value="1"/>
</dbReference>
<comment type="function">
    <text evidence="7">Functions as a peptidoglycan terminase that cleaves nascent peptidoglycan strands endolytically to terminate their elongation.</text>
</comment>
<keyword evidence="1 7" id="KW-1003">Cell membrane</keyword>
<keyword evidence="4 7" id="KW-0472">Membrane</keyword>
<dbReference type="EC" id="4.2.2.29" evidence="7"/>
<proteinExistence type="inferred from homology"/>
<sequence>MEQKTKSKGRKIFLWVILFMLLVAIAAAVAVKKTVFKPFDLEETAYIYIDGEKEYEDVIAQLKKAGLPSEQLFRILAERMKYPGNVKTGRYAVEKGSTMPDVIRMLRAGNQTPVKLTFNNVRTKEELAGRVSRQLMMDSTLLVGALNDPATIGELGFDTYTLSALFIPNTYEIYWDTSIDNFLKRMRKEYDRFWNDERRSKAEKIGLSPIQVATLASIVEEEATYIDEYPIVAGLYLNRLKRGMRLEADPTVKFAVGDFTLRRILFRHLEVESPYNTYKNGGLPPGPIRIPSIQAIEGTLSPQQHNYLFMCAKDDLSGRHNFATTHAEHARNAARYQRALNERGIF</sequence>